<dbReference type="InterPro" id="IPR026638">
    <property type="entry name" value="NCOA6"/>
</dbReference>
<sequence length="356" mass="38302">MVMDDLPNLEDIYTPLCSSTVGDSEMDFDSGLEGDDSKSDSILEDSTVFVSFKGNIDDKDSKWKLDTILKKVPDLLHMESSKLKTEGEGAINLALAQNQSRNVRMNGSMGAGNSVRMEAGFPMAGGPGMSKRLPPGFATGQANPNFMQGQVPSTTATTPGNSGAPQLQANQNVQHAGGQGAGPPQNQMQVSHGPPNMMQPSLTAIHGNTNSQQTGSSGVPQVNLGNMQGQPQQGPPSQVMSMHQQILPSQGQKAQQQGTLNPQKPMLLSRAQLIMQQGQMTVDPQSQNPGLSSQRMTPPKQMLPQQCPQMMVPHNQMMGPQGQVLLQQNPMIEQIMTNQMQGNKQQFNTQNQSNVM</sequence>
<evidence type="ECO:0000313" key="3">
    <source>
        <dbReference type="EMBL" id="TKC52985.1"/>
    </source>
</evidence>
<evidence type="ECO:0000256" key="1">
    <source>
        <dbReference type="SAM" id="MobiDB-lite"/>
    </source>
</evidence>
<feature type="compositionally biased region" description="Polar residues" evidence="1">
    <location>
        <begin position="282"/>
        <end position="296"/>
    </location>
</feature>
<dbReference type="EMBL" id="RWIC01000015">
    <property type="protein sequence ID" value="TKC52985.1"/>
    <property type="molecule type" value="Genomic_DNA"/>
</dbReference>
<dbReference type="GO" id="GO:0003713">
    <property type="term" value="F:transcription coactivator activity"/>
    <property type="evidence" value="ECO:0007669"/>
    <property type="project" value="InterPro"/>
</dbReference>
<name>A0A4U1FRQ3_MONMO</name>
<feature type="region of interest" description="Disordered" evidence="1">
    <location>
        <begin position="148"/>
        <end position="167"/>
    </location>
</feature>
<organism evidence="3 4">
    <name type="scientific">Monodon monoceros</name>
    <name type="common">Narwhal</name>
    <name type="synonym">Ceratodon monodon</name>
    <dbReference type="NCBI Taxonomy" id="40151"/>
    <lineage>
        <taxon>Eukaryota</taxon>
        <taxon>Metazoa</taxon>
        <taxon>Chordata</taxon>
        <taxon>Craniata</taxon>
        <taxon>Vertebrata</taxon>
        <taxon>Euteleostomi</taxon>
        <taxon>Mammalia</taxon>
        <taxon>Eutheria</taxon>
        <taxon>Laurasiatheria</taxon>
        <taxon>Artiodactyla</taxon>
        <taxon>Whippomorpha</taxon>
        <taxon>Cetacea</taxon>
        <taxon>Odontoceti</taxon>
        <taxon>Monodontidae</taxon>
        <taxon>Monodon</taxon>
    </lineage>
</organism>
<evidence type="ECO:0000313" key="4">
    <source>
        <dbReference type="Proteomes" id="UP000308365"/>
    </source>
</evidence>
<protein>
    <recommendedName>
        <fullName evidence="2">Nuclear receptor coactivator 6 TRADD-N domain-containing protein</fullName>
    </recommendedName>
</protein>
<dbReference type="PANTHER" id="PTHR15690:SF0">
    <property type="entry name" value="NUCLEAR RECEPTOR COACTIVATOR 6"/>
    <property type="match status" value="1"/>
</dbReference>
<gene>
    <name evidence="3" type="ORF">EI555_015635</name>
</gene>
<dbReference type="GO" id="GO:0035097">
    <property type="term" value="C:histone methyltransferase complex"/>
    <property type="evidence" value="ECO:0007669"/>
    <property type="project" value="TreeGrafter"/>
</dbReference>
<dbReference type="InterPro" id="IPR032715">
    <property type="entry name" value="NCOA6_TRADD-N"/>
</dbReference>
<feature type="domain" description="Nuclear receptor coactivator 6 TRADD-N" evidence="2">
    <location>
        <begin position="47"/>
        <end position="85"/>
    </location>
</feature>
<reference evidence="4" key="1">
    <citation type="journal article" date="2019" name="IScience">
        <title>Narwhal Genome Reveals Long-Term Low Genetic Diversity despite Current Large Abundance Size.</title>
        <authorList>
            <person name="Westbury M.V."/>
            <person name="Petersen B."/>
            <person name="Garde E."/>
            <person name="Heide-Jorgensen M.P."/>
            <person name="Lorenzen E.D."/>
        </authorList>
    </citation>
    <scope>NUCLEOTIDE SEQUENCE [LARGE SCALE GENOMIC DNA]</scope>
</reference>
<proteinExistence type="predicted"/>
<accession>A0A4U1FRQ3</accession>
<dbReference type="GO" id="GO:0005667">
    <property type="term" value="C:transcription regulator complex"/>
    <property type="evidence" value="ECO:0007669"/>
    <property type="project" value="TreeGrafter"/>
</dbReference>
<feature type="domain" description="Nuclear receptor coactivator 6 TRADD-N" evidence="2">
    <location>
        <begin position="86"/>
        <end position="132"/>
    </location>
</feature>
<evidence type="ECO:0000259" key="2">
    <source>
        <dbReference type="Pfam" id="PF13820"/>
    </source>
</evidence>
<dbReference type="Proteomes" id="UP000308365">
    <property type="component" value="Unassembled WGS sequence"/>
</dbReference>
<dbReference type="Pfam" id="PF13820">
    <property type="entry name" value="NCOA6_TRADD-N"/>
    <property type="match status" value="2"/>
</dbReference>
<dbReference type="AlphaFoldDB" id="A0A4U1FRQ3"/>
<dbReference type="GO" id="GO:0045944">
    <property type="term" value="P:positive regulation of transcription by RNA polymerase II"/>
    <property type="evidence" value="ECO:0007669"/>
    <property type="project" value="TreeGrafter"/>
</dbReference>
<comment type="caution">
    <text evidence="3">The sequence shown here is derived from an EMBL/GenBank/DDBJ whole genome shotgun (WGS) entry which is preliminary data.</text>
</comment>
<dbReference type="PANTHER" id="PTHR15690">
    <property type="entry name" value="NUCLEAR RECEPTOR COACTIVATOR 6"/>
    <property type="match status" value="1"/>
</dbReference>
<feature type="region of interest" description="Disordered" evidence="1">
    <location>
        <begin position="282"/>
        <end position="302"/>
    </location>
</feature>